<dbReference type="PROSITE" id="PS51257">
    <property type="entry name" value="PROKAR_LIPOPROTEIN"/>
    <property type="match status" value="1"/>
</dbReference>
<evidence type="ECO:0000313" key="2">
    <source>
        <dbReference type="EMBL" id="KAA9339978.1"/>
    </source>
</evidence>
<accession>A0A5N1J0Q9</accession>
<dbReference type="Proteomes" id="UP000326570">
    <property type="component" value="Unassembled WGS sequence"/>
</dbReference>
<sequence>MKLFSPGIFLISALLLASSCTAPRSVIHSGKVTPKGEFKAGANFSGNIATQPIAALSEGTKNLVNTLKEQKTYESADAVADVSRAVLAYTLDPASPSFDFYGRYGLAKRVDVGYKYAFGTHVFDGMFQFMGSTGTIKNPGPEGTYGSIGLQFSSRSADLPGKFLLEDAGKLLKFDASRTDILIPLVFSTSFGPEETYGNISYGLAYSRSFVKYNFDPSEFLVQQAGQQNYVPVEKVSGKESYGALGAFVNAKIGYKYAYVLPVLAIYYQNYGKYNLPGGRQTELKGFTFIPSLGLQFNFGGGR</sequence>
<keyword evidence="1" id="KW-0732">Signal</keyword>
<protein>
    <recommendedName>
        <fullName evidence="4">Outer membrane beta-barrel protein</fullName>
    </recommendedName>
</protein>
<evidence type="ECO:0000256" key="1">
    <source>
        <dbReference type="SAM" id="SignalP"/>
    </source>
</evidence>
<dbReference type="RefSeq" id="WP_150903001.1">
    <property type="nucleotide sequence ID" value="NZ_VTWT01000003.1"/>
</dbReference>
<dbReference type="AlphaFoldDB" id="A0A5N1J0Q9"/>
<reference evidence="2 3" key="1">
    <citation type="submission" date="2019-09" db="EMBL/GenBank/DDBJ databases">
        <title>Genome sequence of Adhaeribacter sp. M2.</title>
        <authorList>
            <person name="Srinivasan S."/>
        </authorList>
    </citation>
    <scope>NUCLEOTIDE SEQUENCE [LARGE SCALE GENOMIC DNA]</scope>
    <source>
        <strain evidence="2 3">M2</strain>
    </source>
</reference>
<evidence type="ECO:0008006" key="4">
    <source>
        <dbReference type="Google" id="ProtNLM"/>
    </source>
</evidence>
<gene>
    <name evidence="2" type="ORF">F0P94_06400</name>
</gene>
<feature type="signal peptide" evidence="1">
    <location>
        <begin position="1"/>
        <end position="22"/>
    </location>
</feature>
<comment type="caution">
    <text evidence="2">The sequence shown here is derived from an EMBL/GenBank/DDBJ whole genome shotgun (WGS) entry which is preliminary data.</text>
</comment>
<organism evidence="2 3">
    <name type="scientific">Adhaeribacter soli</name>
    <dbReference type="NCBI Taxonomy" id="2607655"/>
    <lineage>
        <taxon>Bacteria</taxon>
        <taxon>Pseudomonadati</taxon>
        <taxon>Bacteroidota</taxon>
        <taxon>Cytophagia</taxon>
        <taxon>Cytophagales</taxon>
        <taxon>Hymenobacteraceae</taxon>
        <taxon>Adhaeribacter</taxon>
    </lineage>
</organism>
<feature type="chain" id="PRO_5025042159" description="Outer membrane beta-barrel protein" evidence="1">
    <location>
        <begin position="23"/>
        <end position="303"/>
    </location>
</feature>
<evidence type="ECO:0000313" key="3">
    <source>
        <dbReference type="Proteomes" id="UP000326570"/>
    </source>
</evidence>
<name>A0A5N1J0Q9_9BACT</name>
<keyword evidence="3" id="KW-1185">Reference proteome</keyword>
<proteinExistence type="predicted"/>
<dbReference type="EMBL" id="VTWT01000003">
    <property type="protein sequence ID" value="KAA9339978.1"/>
    <property type="molecule type" value="Genomic_DNA"/>
</dbReference>